<keyword evidence="2" id="KW-1185">Reference proteome</keyword>
<protein>
    <submittedName>
        <fullName evidence="1">Uncharacterized protein</fullName>
    </submittedName>
</protein>
<dbReference type="EMBL" id="CM009290">
    <property type="protein sequence ID" value="KAI9402540.1"/>
    <property type="molecule type" value="Genomic_DNA"/>
</dbReference>
<organism evidence="1 2">
    <name type="scientific">Populus trichocarpa</name>
    <name type="common">Western balsam poplar</name>
    <name type="synonym">Populus balsamifera subsp. trichocarpa</name>
    <dbReference type="NCBI Taxonomy" id="3694"/>
    <lineage>
        <taxon>Eukaryota</taxon>
        <taxon>Viridiplantae</taxon>
        <taxon>Streptophyta</taxon>
        <taxon>Embryophyta</taxon>
        <taxon>Tracheophyta</taxon>
        <taxon>Spermatophyta</taxon>
        <taxon>Magnoliopsida</taxon>
        <taxon>eudicotyledons</taxon>
        <taxon>Gunneridae</taxon>
        <taxon>Pentapetalae</taxon>
        <taxon>rosids</taxon>
        <taxon>fabids</taxon>
        <taxon>Malpighiales</taxon>
        <taxon>Salicaceae</taxon>
        <taxon>Saliceae</taxon>
        <taxon>Populus</taxon>
    </lineage>
</organism>
<dbReference type="Proteomes" id="UP000006729">
    <property type="component" value="Chromosome 1"/>
</dbReference>
<evidence type="ECO:0000313" key="1">
    <source>
        <dbReference type="EMBL" id="KAI9402540.1"/>
    </source>
</evidence>
<proteinExistence type="predicted"/>
<name>A0ACC0TMK9_POPTR</name>
<reference evidence="1 2" key="1">
    <citation type="journal article" date="2006" name="Science">
        <title>The genome of black cottonwood, Populus trichocarpa (Torr. &amp; Gray).</title>
        <authorList>
            <person name="Tuskan G.A."/>
            <person name="Difazio S."/>
            <person name="Jansson S."/>
            <person name="Bohlmann J."/>
            <person name="Grigoriev I."/>
            <person name="Hellsten U."/>
            <person name="Putnam N."/>
            <person name="Ralph S."/>
            <person name="Rombauts S."/>
            <person name="Salamov A."/>
            <person name="Schein J."/>
            <person name="Sterck L."/>
            <person name="Aerts A."/>
            <person name="Bhalerao R.R."/>
            <person name="Bhalerao R.P."/>
            <person name="Blaudez D."/>
            <person name="Boerjan W."/>
            <person name="Brun A."/>
            <person name="Brunner A."/>
            <person name="Busov V."/>
            <person name="Campbell M."/>
            <person name="Carlson J."/>
            <person name="Chalot M."/>
            <person name="Chapman J."/>
            <person name="Chen G.L."/>
            <person name="Cooper D."/>
            <person name="Coutinho P.M."/>
            <person name="Couturier J."/>
            <person name="Covert S."/>
            <person name="Cronk Q."/>
            <person name="Cunningham R."/>
            <person name="Davis J."/>
            <person name="Degroeve S."/>
            <person name="Dejardin A."/>
            <person name="Depamphilis C."/>
            <person name="Detter J."/>
            <person name="Dirks B."/>
            <person name="Dubchak I."/>
            <person name="Duplessis S."/>
            <person name="Ehlting J."/>
            <person name="Ellis B."/>
            <person name="Gendler K."/>
            <person name="Goodstein D."/>
            <person name="Gribskov M."/>
            <person name="Grimwood J."/>
            <person name="Groover A."/>
            <person name="Gunter L."/>
            <person name="Hamberger B."/>
            <person name="Heinze B."/>
            <person name="Helariutta Y."/>
            <person name="Henrissat B."/>
            <person name="Holligan D."/>
            <person name="Holt R."/>
            <person name="Huang W."/>
            <person name="Islam-Faridi N."/>
            <person name="Jones S."/>
            <person name="Jones-Rhoades M."/>
            <person name="Jorgensen R."/>
            <person name="Joshi C."/>
            <person name="Kangasjarvi J."/>
            <person name="Karlsson J."/>
            <person name="Kelleher C."/>
            <person name="Kirkpatrick R."/>
            <person name="Kirst M."/>
            <person name="Kohler A."/>
            <person name="Kalluri U."/>
            <person name="Larimer F."/>
            <person name="Leebens-Mack J."/>
            <person name="Leple J.C."/>
            <person name="Locascio P."/>
            <person name="Lou Y."/>
            <person name="Lucas S."/>
            <person name="Martin F."/>
            <person name="Montanini B."/>
            <person name="Napoli C."/>
            <person name="Nelson D.R."/>
            <person name="Nelson C."/>
            <person name="Nieminen K."/>
            <person name="Nilsson O."/>
            <person name="Pereda V."/>
            <person name="Peter G."/>
            <person name="Philippe R."/>
            <person name="Pilate G."/>
            <person name="Poliakov A."/>
            <person name="Razumovskaya J."/>
            <person name="Richardson P."/>
            <person name="Rinaldi C."/>
            <person name="Ritland K."/>
            <person name="Rouze P."/>
            <person name="Ryaboy D."/>
            <person name="Schmutz J."/>
            <person name="Schrader J."/>
            <person name="Segerman B."/>
            <person name="Shin H."/>
            <person name="Siddiqui A."/>
            <person name="Sterky F."/>
            <person name="Terry A."/>
            <person name="Tsai C.J."/>
            <person name="Uberbacher E."/>
            <person name="Unneberg P."/>
            <person name="Vahala J."/>
            <person name="Wall K."/>
            <person name="Wessler S."/>
            <person name="Yang G."/>
            <person name="Yin T."/>
            <person name="Douglas C."/>
            <person name="Marra M."/>
            <person name="Sandberg G."/>
            <person name="Van de Peer Y."/>
            <person name="Rokhsar D."/>
        </authorList>
    </citation>
    <scope>NUCLEOTIDE SEQUENCE [LARGE SCALE GENOMIC DNA]</scope>
    <source>
        <strain evidence="2">cv. Nisqually</strain>
    </source>
</reference>
<gene>
    <name evidence="1" type="ORF">POPTR_001G286150v4</name>
</gene>
<sequence length="86" mass="9919">MLLIKILLPSMIYKSLEGSQSNNAQVNWFYARIYQLMIACMSPEVLYSKTKSLKTCGDHNGKITFYKKDEKRKKKTFLNFSTALSA</sequence>
<accession>A0ACC0TMK9</accession>
<comment type="caution">
    <text evidence="1">The sequence shown here is derived from an EMBL/GenBank/DDBJ whole genome shotgun (WGS) entry which is preliminary data.</text>
</comment>
<evidence type="ECO:0000313" key="2">
    <source>
        <dbReference type="Proteomes" id="UP000006729"/>
    </source>
</evidence>